<dbReference type="InterPro" id="IPR000014">
    <property type="entry name" value="PAS"/>
</dbReference>
<dbReference type="Gene3D" id="3.30.565.10">
    <property type="entry name" value="Histidine kinase-like ATPase, C-terminal domain"/>
    <property type="match status" value="1"/>
</dbReference>
<feature type="domain" description="PAS" evidence="11">
    <location>
        <begin position="266"/>
        <end position="306"/>
    </location>
</feature>
<gene>
    <name evidence="13" type="primary">yycG</name>
    <name evidence="13" type="ORF">HVS_16220</name>
</gene>
<evidence type="ECO:0000313" key="14">
    <source>
        <dbReference type="Proteomes" id="UP000233534"/>
    </source>
</evidence>
<dbReference type="GO" id="GO:0005886">
    <property type="term" value="C:plasma membrane"/>
    <property type="evidence" value="ECO:0007669"/>
    <property type="project" value="TreeGrafter"/>
</dbReference>
<dbReference type="GO" id="GO:0000155">
    <property type="term" value="F:phosphorelay sensor kinase activity"/>
    <property type="evidence" value="ECO:0007669"/>
    <property type="project" value="InterPro"/>
</dbReference>
<keyword evidence="9" id="KW-1133">Transmembrane helix</keyword>
<dbReference type="PROSITE" id="PS50112">
    <property type="entry name" value="PAS"/>
    <property type="match status" value="1"/>
</dbReference>
<dbReference type="InterPro" id="IPR036890">
    <property type="entry name" value="HATPase_C_sf"/>
</dbReference>
<dbReference type="CDD" id="cd00082">
    <property type="entry name" value="HisKA"/>
    <property type="match status" value="1"/>
</dbReference>
<dbReference type="SMART" id="SM00388">
    <property type="entry name" value="HisKA"/>
    <property type="match status" value="1"/>
</dbReference>
<comment type="subcellular location">
    <subcellularLocation>
        <location evidence="2">Membrane</location>
    </subcellularLocation>
</comment>
<evidence type="ECO:0000256" key="2">
    <source>
        <dbReference type="ARBA" id="ARBA00004370"/>
    </source>
</evidence>
<reference evidence="13 14" key="1">
    <citation type="submission" date="2017-12" db="EMBL/GenBank/DDBJ databases">
        <title>Complete genome sequence of Herbivorax saccincola GGR1, a novel Cellulosome-producing hydrolytic bacterium in a thermophilic biogas plant, established by Illumina and Nanopore MinION sequencing.</title>
        <authorList>
            <person name="Pechtl A."/>
            <person name="Ruckert C."/>
            <person name="Koeck D.E."/>
            <person name="Maus I."/>
            <person name="Winkler A."/>
            <person name="Kalinowski J."/>
            <person name="Puhler A."/>
            <person name="Schwarz W.W."/>
            <person name="Zverlov V.V."/>
            <person name="Schluter A."/>
            <person name="Liebl W."/>
        </authorList>
    </citation>
    <scope>NUCLEOTIDE SEQUENCE [LARGE SCALE GENOMIC DNA]</scope>
    <source>
        <strain evidence="14">SR1</strain>
    </source>
</reference>
<evidence type="ECO:0000259" key="12">
    <source>
        <dbReference type="PROSITE" id="PS50885"/>
    </source>
</evidence>
<dbReference type="InterPro" id="IPR004358">
    <property type="entry name" value="Sig_transdc_His_kin-like_C"/>
</dbReference>
<dbReference type="InterPro" id="IPR003661">
    <property type="entry name" value="HisK_dim/P_dom"/>
</dbReference>
<dbReference type="EMBL" id="CP025197">
    <property type="protein sequence ID" value="AUG59083.1"/>
    <property type="molecule type" value="Genomic_DNA"/>
</dbReference>
<dbReference type="InterPro" id="IPR035965">
    <property type="entry name" value="PAS-like_dom_sf"/>
</dbReference>
<keyword evidence="9" id="KW-0812">Transmembrane</keyword>
<dbReference type="CDD" id="cd00075">
    <property type="entry name" value="HATPase"/>
    <property type="match status" value="1"/>
</dbReference>
<dbReference type="AlphaFoldDB" id="A0A2K9EM16"/>
<dbReference type="SUPFAM" id="SSF47384">
    <property type="entry name" value="Homodimeric domain of signal transducing histidine kinase"/>
    <property type="match status" value="1"/>
</dbReference>
<dbReference type="CDD" id="cd06225">
    <property type="entry name" value="HAMP"/>
    <property type="match status" value="1"/>
</dbReference>
<evidence type="ECO:0000256" key="8">
    <source>
        <dbReference type="ARBA" id="ARBA00023136"/>
    </source>
</evidence>
<keyword evidence="6 13" id="KW-0418">Kinase</keyword>
<dbReference type="PROSITE" id="PS50109">
    <property type="entry name" value="HIS_KIN"/>
    <property type="match status" value="1"/>
</dbReference>
<dbReference type="GO" id="GO:0016036">
    <property type="term" value="P:cellular response to phosphate starvation"/>
    <property type="evidence" value="ECO:0007669"/>
    <property type="project" value="TreeGrafter"/>
</dbReference>
<dbReference type="InterPro" id="IPR003594">
    <property type="entry name" value="HATPase_dom"/>
</dbReference>
<evidence type="ECO:0000256" key="7">
    <source>
        <dbReference type="ARBA" id="ARBA00023012"/>
    </source>
</evidence>
<dbReference type="InterPro" id="IPR003660">
    <property type="entry name" value="HAMP_dom"/>
</dbReference>
<dbReference type="Pfam" id="PF02518">
    <property type="entry name" value="HATPase_c"/>
    <property type="match status" value="1"/>
</dbReference>
<dbReference type="Gene3D" id="6.10.340.10">
    <property type="match status" value="1"/>
</dbReference>
<evidence type="ECO:0000259" key="10">
    <source>
        <dbReference type="PROSITE" id="PS50109"/>
    </source>
</evidence>
<dbReference type="InterPro" id="IPR050351">
    <property type="entry name" value="BphY/WalK/GraS-like"/>
</dbReference>
<evidence type="ECO:0000256" key="9">
    <source>
        <dbReference type="SAM" id="Phobius"/>
    </source>
</evidence>
<dbReference type="CDD" id="cd00130">
    <property type="entry name" value="PAS"/>
    <property type="match status" value="1"/>
</dbReference>
<feature type="domain" description="HAMP" evidence="12">
    <location>
        <begin position="209"/>
        <end position="261"/>
    </location>
</feature>
<keyword evidence="14" id="KW-1185">Reference proteome</keyword>
<name>A0A2K9EM16_9FIRM</name>
<dbReference type="SMART" id="SM00387">
    <property type="entry name" value="HATPase_c"/>
    <property type="match status" value="1"/>
</dbReference>
<evidence type="ECO:0000259" key="11">
    <source>
        <dbReference type="PROSITE" id="PS50112"/>
    </source>
</evidence>
<dbReference type="Pfam" id="PF00672">
    <property type="entry name" value="HAMP"/>
    <property type="match status" value="1"/>
</dbReference>
<dbReference type="FunFam" id="1.10.287.130:FF:000001">
    <property type="entry name" value="Two-component sensor histidine kinase"/>
    <property type="match status" value="1"/>
</dbReference>
<dbReference type="SUPFAM" id="SSF158472">
    <property type="entry name" value="HAMP domain-like"/>
    <property type="match status" value="1"/>
</dbReference>
<dbReference type="NCBIfam" id="NF046044">
    <property type="entry name" value="PnpS"/>
    <property type="match status" value="1"/>
</dbReference>
<dbReference type="PRINTS" id="PR00344">
    <property type="entry name" value="BCTRLSENSOR"/>
</dbReference>
<dbReference type="EC" id="2.7.13.3" evidence="3"/>
<evidence type="ECO:0000256" key="3">
    <source>
        <dbReference type="ARBA" id="ARBA00012438"/>
    </source>
</evidence>
<feature type="transmembrane region" description="Helical" evidence="9">
    <location>
        <begin position="191"/>
        <end position="216"/>
    </location>
</feature>
<proteinExistence type="predicted"/>
<dbReference type="InterPro" id="IPR005467">
    <property type="entry name" value="His_kinase_dom"/>
</dbReference>
<organism evidence="13 14">
    <name type="scientific">Acetivibrio saccincola</name>
    <dbReference type="NCBI Taxonomy" id="1677857"/>
    <lineage>
        <taxon>Bacteria</taxon>
        <taxon>Bacillati</taxon>
        <taxon>Bacillota</taxon>
        <taxon>Clostridia</taxon>
        <taxon>Eubacteriales</taxon>
        <taxon>Oscillospiraceae</taxon>
        <taxon>Acetivibrio</taxon>
    </lineage>
</organism>
<dbReference type="SUPFAM" id="SSF55785">
    <property type="entry name" value="PYP-like sensor domain (PAS domain)"/>
    <property type="match status" value="1"/>
</dbReference>
<dbReference type="Gene3D" id="3.30.450.20">
    <property type="entry name" value="PAS domain"/>
    <property type="match status" value="1"/>
</dbReference>
<evidence type="ECO:0000256" key="6">
    <source>
        <dbReference type="ARBA" id="ARBA00022777"/>
    </source>
</evidence>
<dbReference type="InterPro" id="IPR036097">
    <property type="entry name" value="HisK_dim/P_sf"/>
</dbReference>
<dbReference type="FunFam" id="3.30.565.10:FF:000006">
    <property type="entry name" value="Sensor histidine kinase WalK"/>
    <property type="match status" value="1"/>
</dbReference>
<dbReference type="PANTHER" id="PTHR45453:SF1">
    <property type="entry name" value="PHOSPHATE REGULON SENSOR PROTEIN PHOR"/>
    <property type="match status" value="1"/>
</dbReference>
<comment type="catalytic activity">
    <reaction evidence="1">
        <text>ATP + protein L-histidine = ADP + protein N-phospho-L-histidine.</text>
        <dbReference type="EC" id="2.7.13.3"/>
    </reaction>
</comment>
<dbReference type="Gene3D" id="1.10.287.130">
    <property type="match status" value="1"/>
</dbReference>
<feature type="domain" description="Histidine kinase" evidence="10">
    <location>
        <begin position="387"/>
        <end position="605"/>
    </location>
</feature>
<keyword evidence="8 9" id="KW-0472">Membrane</keyword>
<dbReference type="RefSeq" id="WP_101303921.1">
    <property type="nucleotide sequence ID" value="NZ_CP025197.1"/>
</dbReference>
<evidence type="ECO:0000256" key="5">
    <source>
        <dbReference type="ARBA" id="ARBA00022679"/>
    </source>
</evidence>
<dbReference type="SMART" id="SM00304">
    <property type="entry name" value="HAMP"/>
    <property type="match status" value="1"/>
</dbReference>
<dbReference type="Proteomes" id="UP000233534">
    <property type="component" value="Chromosome"/>
</dbReference>
<keyword evidence="4" id="KW-0597">Phosphoprotein</keyword>
<dbReference type="SUPFAM" id="SSF55874">
    <property type="entry name" value="ATPase domain of HSP90 chaperone/DNA topoisomerase II/histidine kinase"/>
    <property type="match status" value="1"/>
</dbReference>
<evidence type="ECO:0000256" key="4">
    <source>
        <dbReference type="ARBA" id="ARBA00022553"/>
    </source>
</evidence>
<dbReference type="PROSITE" id="PS50885">
    <property type="entry name" value="HAMP"/>
    <property type="match status" value="1"/>
</dbReference>
<protein>
    <recommendedName>
        <fullName evidence="3">histidine kinase</fullName>
        <ecNumber evidence="3">2.7.13.3</ecNumber>
    </recommendedName>
</protein>
<dbReference type="GO" id="GO:0004721">
    <property type="term" value="F:phosphoprotein phosphatase activity"/>
    <property type="evidence" value="ECO:0007669"/>
    <property type="project" value="TreeGrafter"/>
</dbReference>
<sequence length="607" mass="69805">MRLIRRLRFFRSLQWRLVTIFILIAFVLMSTAAVSLNLFVESFYYNTFKQGLEGGFERGFLNPGEDATEEDAERIVRHYSSNKANAMLDFYLNDHKTFTILDGRTNEVKFSDERSFSQDWDSLSLEIQKSKNYLKALAGEIGDSESLFIVGNKEYFDYARPIENTPLIFYFRYDREEWAGLMDEFNKIIQLSFLIAIILSLLFGYVLSKTITVPIVNLMHRARKIASGDFGRVLEVKSKDEIGKLTKAFNYMASELKKNLNEVSREKNKIETILNYMTDGIIAFNLKGEVIHINPVLKVMLGIKEEWDMNFNEFSKRYDLGVSIEEISYLETYKTKEVNTTIGDKYVKVYFAIFTDENKKPDGVIAVFHDVTEQQKLDEMRREFVANVSHELRTPLTSIKSYSETLLEGALEDKETATKFLSVINSEADRMTRLVKDLLQLSRLDNNQMKWNITKFSLEKLVRDCIQKLEISANEKDQTIECYKIGDVEDVEADRDRIEQVLINILSNAMKYTPKGGKISIYVGKMYSSVYVKVKDSGIGIPKEDLPRIFERFYRTDKARSREMGGTGLGLAIAKEIIEAHNGEISVTSDIGKGTEFTIKLPVKCGL</sequence>
<evidence type="ECO:0000313" key="13">
    <source>
        <dbReference type="EMBL" id="AUG59083.1"/>
    </source>
</evidence>
<accession>A0A2K9EM16</accession>
<evidence type="ECO:0000256" key="1">
    <source>
        <dbReference type="ARBA" id="ARBA00000085"/>
    </source>
</evidence>
<keyword evidence="7" id="KW-0902">Two-component regulatory system</keyword>
<dbReference type="KEGG" id="hsc:HVS_16220"/>
<keyword evidence="5 13" id="KW-0808">Transferase</keyword>
<dbReference type="Pfam" id="PF00512">
    <property type="entry name" value="HisKA"/>
    <property type="match status" value="1"/>
</dbReference>
<dbReference type="PANTHER" id="PTHR45453">
    <property type="entry name" value="PHOSPHATE REGULON SENSOR PROTEIN PHOR"/>
    <property type="match status" value="1"/>
</dbReference>